<dbReference type="PANTHER" id="PTHR42686:SF1">
    <property type="entry name" value="GH17980P-RELATED"/>
    <property type="match status" value="1"/>
</dbReference>
<name>A0A4R7VWB1_9PSEU</name>
<organism evidence="2 3">
    <name type="scientific">Actinophytocola oryzae</name>
    <dbReference type="NCBI Taxonomy" id="502181"/>
    <lineage>
        <taxon>Bacteria</taxon>
        <taxon>Bacillati</taxon>
        <taxon>Actinomycetota</taxon>
        <taxon>Actinomycetes</taxon>
        <taxon>Pseudonocardiales</taxon>
        <taxon>Pseudonocardiaceae</taxon>
    </lineage>
</organism>
<dbReference type="AlphaFoldDB" id="A0A4R7VWB1"/>
<dbReference type="InterPro" id="IPR023210">
    <property type="entry name" value="NADP_OxRdtase_dom"/>
</dbReference>
<proteinExistence type="predicted"/>
<dbReference type="InterPro" id="IPR020471">
    <property type="entry name" value="AKR"/>
</dbReference>
<evidence type="ECO:0000313" key="3">
    <source>
        <dbReference type="Proteomes" id="UP000294927"/>
    </source>
</evidence>
<dbReference type="GO" id="GO:0016491">
    <property type="term" value="F:oxidoreductase activity"/>
    <property type="evidence" value="ECO:0007669"/>
    <property type="project" value="InterPro"/>
</dbReference>
<gene>
    <name evidence="2" type="ORF">CLV71_104237</name>
</gene>
<evidence type="ECO:0000259" key="1">
    <source>
        <dbReference type="Pfam" id="PF00248"/>
    </source>
</evidence>
<evidence type="ECO:0000313" key="2">
    <source>
        <dbReference type="EMBL" id="TDV53769.1"/>
    </source>
</evidence>
<protein>
    <submittedName>
        <fullName evidence="2">D-threo-aldose 1-dehydrogenase</fullName>
    </submittedName>
</protein>
<dbReference type="Proteomes" id="UP000294927">
    <property type="component" value="Unassembled WGS sequence"/>
</dbReference>
<dbReference type="Gene3D" id="3.20.20.100">
    <property type="entry name" value="NADP-dependent oxidoreductase domain"/>
    <property type="match status" value="1"/>
</dbReference>
<dbReference type="Pfam" id="PF00248">
    <property type="entry name" value="Aldo_ket_red"/>
    <property type="match status" value="1"/>
</dbReference>
<dbReference type="SUPFAM" id="SSF51430">
    <property type="entry name" value="NAD(P)-linked oxidoreductase"/>
    <property type="match status" value="1"/>
</dbReference>
<reference evidence="2 3" key="1">
    <citation type="submission" date="2019-03" db="EMBL/GenBank/DDBJ databases">
        <title>Genomic Encyclopedia of Archaeal and Bacterial Type Strains, Phase II (KMG-II): from individual species to whole genera.</title>
        <authorList>
            <person name="Goeker M."/>
        </authorList>
    </citation>
    <scope>NUCLEOTIDE SEQUENCE [LARGE SCALE GENOMIC DNA]</scope>
    <source>
        <strain evidence="2 3">DSM 45499</strain>
    </source>
</reference>
<dbReference type="OrthoDB" id="9768851at2"/>
<dbReference type="InterPro" id="IPR036812">
    <property type="entry name" value="NAD(P)_OxRdtase_dom_sf"/>
</dbReference>
<dbReference type="RefSeq" id="WP_133902799.1">
    <property type="nucleotide sequence ID" value="NZ_SOCP01000004.1"/>
</dbReference>
<comment type="caution">
    <text evidence="2">The sequence shown here is derived from an EMBL/GenBank/DDBJ whole genome shotgun (WGS) entry which is preliminary data.</text>
</comment>
<dbReference type="EMBL" id="SOCP01000004">
    <property type="protein sequence ID" value="TDV53769.1"/>
    <property type="molecule type" value="Genomic_DNA"/>
</dbReference>
<sequence>MSVPLGLGCAQLGNLYRAMSDENAYEIVDEAWSQGIRYFDTAPHYGVGLSERRLGVALAGRPREEYVLSTKVGRLLEENPAYAGERDDQGFDVPATVVRRLDYSRDGVLRSLESSLDRLGLDRIDIAFVHDCEDHVEEALAGAVPALIELREQGVVSHVGLGMNFDTILARFVRESDVDTIMLAGRYTLLEQPALDELLPLCVERGVRVMAAGVFNSGILATSTPGTTYNYEEAPRELVTRAQRIADVCARFGVELPVAAIAMVAAHPAVESVVLGASSAAQVRSNVARAAAEVPAELWPALVEEGLLREVG</sequence>
<accession>A0A4R7VWB1</accession>
<dbReference type="PANTHER" id="PTHR42686">
    <property type="entry name" value="GH17980P-RELATED"/>
    <property type="match status" value="1"/>
</dbReference>
<keyword evidence="3" id="KW-1185">Reference proteome</keyword>
<feature type="domain" description="NADP-dependent oxidoreductase" evidence="1">
    <location>
        <begin position="4"/>
        <end position="299"/>
    </location>
</feature>
<dbReference type="CDD" id="cd19152">
    <property type="entry name" value="AKR_AKR15A"/>
    <property type="match status" value="1"/>
</dbReference>
<dbReference type="GO" id="GO:0005829">
    <property type="term" value="C:cytosol"/>
    <property type="evidence" value="ECO:0007669"/>
    <property type="project" value="TreeGrafter"/>
</dbReference>